<evidence type="ECO:0000313" key="2">
    <source>
        <dbReference type="Proteomes" id="UP000054093"/>
    </source>
</evidence>
<comment type="caution">
    <text evidence="1">The sequence shown here is derived from an EMBL/GenBank/DDBJ whole genome shotgun (WGS) entry which is preliminary data.</text>
</comment>
<proteinExistence type="predicted"/>
<dbReference type="PIRSF" id="PIRSF009151">
    <property type="entry name" value="DUF779"/>
    <property type="match status" value="1"/>
</dbReference>
<name>E7G4S4_9HELI</name>
<dbReference type="AlphaFoldDB" id="E7G4S4"/>
<evidence type="ECO:0000313" key="1">
    <source>
        <dbReference type="EMBL" id="EFX41639.1"/>
    </source>
</evidence>
<organism evidence="1 2">
    <name type="scientific">Helicobacter suis HS5</name>
    <dbReference type="NCBI Taxonomy" id="710394"/>
    <lineage>
        <taxon>Bacteria</taxon>
        <taxon>Pseudomonadati</taxon>
        <taxon>Campylobacterota</taxon>
        <taxon>Epsilonproteobacteria</taxon>
        <taxon>Campylobacterales</taxon>
        <taxon>Helicobacteraceae</taxon>
        <taxon>Helicobacter</taxon>
    </lineage>
</organism>
<accession>E7G4S4</accession>
<dbReference type="Proteomes" id="UP000054093">
    <property type="component" value="Unassembled WGS sequence"/>
</dbReference>
<gene>
    <name evidence="1" type="ORF">HSUHS5_0995</name>
</gene>
<sequence>MRVLLMGVPKVILTEEARALIQELKASHPDFIFYQSCGCCDGSVVYVYDRADFKLGDNDICLGSVGGVEFYMHKNQYAYQKHTQLILSVKPIEASEYSLEYGMGKSFEIKSRLFTSEELKAIEQEII</sequence>
<dbReference type="EMBL" id="ADHO01000186">
    <property type="protein sequence ID" value="EFX41639.1"/>
    <property type="molecule type" value="Genomic_DNA"/>
</dbReference>
<dbReference type="InterPro" id="IPR008497">
    <property type="entry name" value="DUF779"/>
</dbReference>
<protein>
    <recommendedName>
        <fullName evidence="3">DUF779 domain-containing protein</fullName>
    </recommendedName>
</protein>
<reference evidence="1 2" key="1">
    <citation type="journal article" date="2011" name="Vet. Res.">
        <title>Genome sequence of Helicobacter suis supports its role in gastric pathology.</title>
        <authorList>
            <person name="Vermoote M."/>
            <person name="Vandekerckhove T.T."/>
            <person name="Flahou B."/>
            <person name="Pasmans F."/>
            <person name="Smet A."/>
            <person name="De Groote D."/>
            <person name="Van Criekinge W."/>
            <person name="Ducatelle R."/>
            <person name="Haesebrouck F."/>
        </authorList>
    </citation>
    <scope>NUCLEOTIDE SEQUENCE [LARGE SCALE GENOMIC DNA]</scope>
    <source>
        <strain evidence="1 2">HS5</strain>
    </source>
</reference>
<evidence type="ECO:0008006" key="3">
    <source>
        <dbReference type="Google" id="ProtNLM"/>
    </source>
</evidence>
<dbReference type="Pfam" id="PF05610">
    <property type="entry name" value="DUF779"/>
    <property type="match status" value="1"/>
</dbReference>